<keyword evidence="4 8" id="KW-0812">Transmembrane</keyword>
<proteinExistence type="predicted"/>
<feature type="transmembrane region" description="Helical" evidence="8">
    <location>
        <begin position="380"/>
        <end position="398"/>
    </location>
</feature>
<feature type="transmembrane region" description="Helical" evidence="8">
    <location>
        <begin position="453"/>
        <end position="476"/>
    </location>
</feature>
<dbReference type="Pfam" id="PF07690">
    <property type="entry name" value="MFS_1"/>
    <property type="match status" value="1"/>
</dbReference>
<feature type="transmembrane region" description="Helical" evidence="8">
    <location>
        <begin position="215"/>
        <end position="234"/>
    </location>
</feature>
<dbReference type="PANTHER" id="PTHR42718:SF46">
    <property type="entry name" value="BLR6921 PROTEIN"/>
    <property type="match status" value="1"/>
</dbReference>
<name>A0A401YSH9_9ACTN</name>
<keyword evidence="5 8" id="KW-1133">Transmembrane helix</keyword>
<evidence type="ECO:0000256" key="6">
    <source>
        <dbReference type="ARBA" id="ARBA00023136"/>
    </source>
</evidence>
<comment type="caution">
    <text evidence="10">The sequence shown here is derived from an EMBL/GenBank/DDBJ whole genome shotgun (WGS) entry which is preliminary data.</text>
</comment>
<accession>A0A401YSH9</accession>
<keyword evidence="11" id="KW-1185">Reference proteome</keyword>
<feature type="transmembrane region" description="Helical" evidence="8">
    <location>
        <begin position="240"/>
        <end position="264"/>
    </location>
</feature>
<dbReference type="InterPro" id="IPR036259">
    <property type="entry name" value="MFS_trans_sf"/>
</dbReference>
<comment type="subcellular location">
    <subcellularLocation>
        <location evidence="1">Cell membrane</location>
        <topology evidence="1">Multi-pass membrane protein</topology>
    </subcellularLocation>
</comment>
<gene>
    <name evidence="10" type="ORF">EHYA_05219</name>
</gene>
<evidence type="ECO:0000256" key="7">
    <source>
        <dbReference type="ARBA" id="ARBA00023251"/>
    </source>
</evidence>
<dbReference type="PROSITE" id="PS50850">
    <property type="entry name" value="MFS"/>
    <property type="match status" value="1"/>
</dbReference>
<evidence type="ECO:0000313" key="10">
    <source>
        <dbReference type="EMBL" id="GCD97526.1"/>
    </source>
</evidence>
<evidence type="ECO:0000256" key="1">
    <source>
        <dbReference type="ARBA" id="ARBA00004651"/>
    </source>
</evidence>
<evidence type="ECO:0000256" key="2">
    <source>
        <dbReference type="ARBA" id="ARBA00022448"/>
    </source>
</evidence>
<feature type="transmembrane region" description="Helical" evidence="8">
    <location>
        <begin position="31"/>
        <end position="53"/>
    </location>
</feature>
<dbReference type="GO" id="GO:0046677">
    <property type="term" value="P:response to antibiotic"/>
    <property type="evidence" value="ECO:0007669"/>
    <property type="project" value="UniProtKB-KW"/>
</dbReference>
<evidence type="ECO:0000313" key="11">
    <source>
        <dbReference type="Proteomes" id="UP000286931"/>
    </source>
</evidence>
<evidence type="ECO:0000256" key="5">
    <source>
        <dbReference type="ARBA" id="ARBA00022989"/>
    </source>
</evidence>
<feature type="transmembrane region" description="Helical" evidence="8">
    <location>
        <begin position="323"/>
        <end position="342"/>
    </location>
</feature>
<dbReference type="Gene3D" id="1.20.1250.20">
    <property type="entry name" value="MFS general substrate transporter like domains"/>
    <property type="match status" value="1"/>
</dbReference>
<feature type="transmembrane region" description="Helical" evidence="8">
    <location>
        <begin position="65"/>
        <end position="85"/>
    </location>
</feature>
<dbReference type="SUPFAM" id="SSF103473">
    <property type="entry name" value="MFS general substrate transporter"/>
    <property type="match status" value="1"/>
</dbReference>
<keyword evidence="7" id="KW-0046">Antibiotic resistance</keyword>
<dbReference type="InterPro" id="IPR011701">
    <property type="entry name" value="MFS"/>
</dbReference>
<feature type="transmembrane region" description="Helical" evidence="8">
    <location>
        <begin position="354"/>
        <end position="374"/>
    </location>
</feature>
<sequence>MTGSSGIPEPNPAGAGVLPHPPATVDRAGRVVAVLAFCGVVVALMQTLVVPLLPNLPRMLDTSPADASWVVTATLLSGAVCTPVMGRLGDMFGKRRILVVSLGLMVAGSVLCALSDSLLPMVGGRLLQGASFGVIPLGISIMRDELPPAKLGSSIALMSATLGIGGAIGLPVAALIAQNADWHMMFWAAGAIGALDIVLVLLLVPESPLRLPGRFDFAGAGGLSVGLVALLLAITKGADWGWGSAVTLGLLGLAVVVLLGWGWLELRTAQPLVDLRVSARPQVLFTNLASVVVGFAMFAQSLVFPQVLMNPESTGYGLGKSMVVAGLCMAPSGIVMMLISPLSARLSAAYGPKVSLLAGTLVIAIGYACSVFMLDAIWKIVAMTVLSAVGVALAYAAMPSLIMQAVPIGETGSATGLNTLMRSIGTSTSSAVIGVVVANLTMRSGGREFPSHAAFTTSLWLGCGAAVVGLCVALFIPGRKPVEAAQIPARKRTENSEAVPTAT</sequence>
<dbReference type="CDD" id="cd17504">
    <property type="entry name" value="MFS_MMR_MDR_like"/>
    <property type="match status" value="1"/>
</dbReference>
<feature type="transmembrane region" description="Helical" evidence="8">
    <location>
        <begin position="284"/>
        <end position="303"/>
    </location>
</feature>
<feature type="transmembrane region" description="Helical" evidence="8">
    <location>
        <begin position="184"/>
        <end position="203"/>
    </location>
</feature>
<protein>
    <submittedName>
        <fullName evidence="10">MFS transporter</fullName>
    </submittedName>
</protein>
<dbReference type="PANTHER" id="PTHR42718">
    <property type="entry name" value="MAJOR FACILITATOR SUPERFAMILY MULTIDRUG TRANSPORTER MFSC"/>
    <property type="match status" value="1"/>
</dbReference>
<dbReference type="Gene3D" id="1.20.1720.10">
    <property type="entry name" value="Multidrug resistance protein D"/>
    <property type="match status" value="1"/>
</dbReference>
<dbReference type="AlphaFoldDB" id="A0A401YSH9"/>
<reference evidence="10 11" key="1">
    <citation type="submission" date="2018-12" db="EMBL/GenBank/DDBJ databases">
        <title>Draft genome sequence of Embleya hyalina NBRC 13850T.</title>
        <authorList>
            <person name="Komaki H."/>
            <person name="Hosoyama A."/>
            <person name="Kimura A."/>
            <person name="Ichikawa N."/>
            <person name="Tamura T."/>
        </authorList>
    </citation>
    <scope>NUCLEOTIDE SEQUENCE [LARGE SCALE GENOMIC DNA]</scope>
    <source>
        <strain evidence="10 11">NBRC 13850</strain>
    </source>
</reference>
<feature type="domain" description="Major facilitator superfamily (MFS) profile" evidence="9">
    <location>
        <begin position="31"/>
        <end position="481"/>
    </location>
</feature>
<evidence type="ECO:0000259" key="9">
    <source>
        <dbReference type="PROSITE" id="PS50850"/>
    </source>
</evidence>
<feature type="transmembrane region" description="Helical" evidence="8">
    <location>
        <begin position="155"/>
        <end position="178"/>
    </location>
</feature>
<evidence type="ECO:0000256" key="3">
    <source>
        <dbReference type="ARBA" id="ARBA00022475"/>
    </source>
</evidence>
<dbReference type="Proteomes" id="UP000286931">
    <property type="component" value="Unassembled WGS sequence"/>
</dbReference>
<organism evidence="10 11">
    <name type="scientific">Embleya hyalina</name>
    <dbReference type="NCBI Taxonomy" id="516124"/>
    <lineage>
        <taxon>Bacteria</taxon>
        <taxon>Bacillati</taxon>
        <taxon>Actinomycetota</taxon>
        <taxon>Actinomycetes</taxon>
        <taxon>Kitasatosporales</taxon>
        <taxon>Streptomycetaceae</taxon>
        <taxon>Embleya</taxon>
    </lineage>
</organism>
<keyword evidence="6 8" id="KW-0472">Membrane</keyword>
<feature type="transmembrane region" description="Helical" evidence="8">
    <location>
        <begin position="97"/>
        <end position="119"/>
    </location>
</feature>
<evidence type="ECO:0000256" key="4">
    <source>
        <dbReference type="ARBA" id="ARBA00022692"/>
    </source>
</evidence>
<evidence type="ECO:0000256" key="8">
    <source>
        <dbReference type="SAM" id="Phobius"/>
    </source>
</evidence>
<dbReference type="GO" id="GO:0022857">
    <property type="term" value="F:transmembrane transporter activity"/>
    <property type="evidence" value="ECO:0007669"/>
    <property type="project" value="InterPro"/>
</dbReference>
<keyword evidence="3" id="KW-1003">Cell membrane</keyword>
<dbReference type="GO" id="GO:0005886">
    <property type="term" value="C:plasma membrane"/>
    <property type="evidence" value="ECO:0007669"/>
    <property type="project" value="UniProtKB-SubCell"/>
</dbReference>
<keyword evidence="2" id="KW-0813">Transport</keyword>
<dbReference type="EMBL" id="BIFH01000024">
    <property type="protein sequence ID" value="GCD97526.1"/>
    <property type="molecule type" value="Genomic_DNA"/>
</dbReference>
<dbReference type="InterPro" id="IPR020846">
    <property type="entry name" value="MFS_dom"/>
</dbReference>